<keyword evidence="5" id="KW-0560">Oxidoreductase</keyword>
<dbReference type="Gene3D" id="1.20.140.10">
    <property type="entry name" value="Butyryl-CoA Dehydrogenase, subunit A, domain 3"/>
    <property type="match status" value="1"/>
</dbReference>
<dbReference type="RefSeq" id="WP_110856167.1">
    <property type="nucleotide sequence ID" value="NZ_QJSQ01000017.1"/>
</dbReference>
<keyword evidence="3" id="KW-0285">Flavoprotein</keyword>
<dbReference type="PANTHER" id="PTHR42803:SF1">
    <property type="entry name" value="BROAD-SPECIFICITY LINEAR ACYL-COA DEHYDROGENASE FADE5"/>
    <property type="match status" value="1"/>
</dbReference>
<dbReference type="Gene3D" id="2.40.110.10">
    <property type="entry name" value="Butyryl-CoA Dehydrogenase, subunit A, domain 2"/>
    <property type="match status" value="1"/>
</dbReference>
<accession>A0A2V4TR07</accession>
<comment type="similarity">
    <text evidence="2">Belongs to the acyl-CoA dehydrogenase family.</text>
</comment>
<dbReference type="Pfam" id="PF12806">
    <property type="entry name" value="Acyl-CoA_dh_C"/>
    <property type="match status" value="1"/>
</dbReference>
<evidence type="ECO:0000256" key="1">
    <source>
        <dbReference type="ARBA" id="ARBA00001974"/>
    </source>
</evidence>
<dbReference type="InterPro" id="IPR037069">
    <property type="entry name" value="AcylCoA_DH/ox_N_sf"/>
</dbReference>
<dbReference type="InterPro" id="IPR009100">
    <property type="entry name" value="AcylCoA_DH/oxidase_NM_dom_sf"/>
</dbReference>
<evidence type="ECO:0000256" key="7">
    <source>
        <dbReference type="ARBA" id="ARBA00058683"/>
    </source>
</evidence>
<evidence type="ECO:0000259" key="12">
    <source>
        <dbReference type="Pfam" id="PF02771"/>
    </source>
</evidence>
<evidence type="ECO:0000256" key="3">
    <source>
        <dbReference type="ARBA" id="ARBA00022630"/>
    </source>
</evidence>
<evidence type="ECO:0000313" key="14">
    <source>
        <dbReference type="EMBL" id="PYE20429.1"/>
    </source>
</evidence>
<comment type="cofactor">
    <cofactor evidence="1">
        <name>FAD</name>
        <dbReference type="ChEBI" id="CHEBI:57692"/>
    </cofactor>
</comment>
<comment type="caution">
    <text evidence="14">The sequence shown here is derived from an EMBL/GenBank/DDBJ whole genome shotgun (WGS) entry which is preliminary data.</text>
</comment>
<feature type="domain" description="Acyl-CoA dehydrogenase/oxidase C-terminal" evidence="10">
    <location>
        <begin position="284"/>
        <end position="453"/>
    </location>
</feature>
<proteinExistence type="inferred from homology"/>
<dbReference type="InterPro" id="IPR009075">
    <property type="entry name" value="AcylCo_DH/oxidase_C"/>
</dbReference>
<evidence type="ECO:0000256" key="6">
    <source>
        <dbReference type="ARBA" id="ARBA00051388"/>
    </source>
</evidence>
<gene>
    <name evidence="14" type="ORF">C7410_117119</name>
</gene>
<comment type="catalytic activity">
    <reaction evidence="6">
        <text>3-(methylsulfanyl)propanoyl-CoA + oxidized [electron-transfer flavoprotein] + H(+) = 3-(methylsulfanyl)acryloyl-CoA + reduced [electron-transfer flavoprotein]</text>
        <dbReference type="Rhea" id="RHEA:52612"/>
        <dbReference type="Rhea" id="RHEA-COMP:10685"/>
        <dbReference type="Rhea" id="RHEA-COMP:10686"/>
        <dbReference type="ChEBI" id="CHEBI:15378"/>
        <dbReference type="ChEBI" id="CHEBI:57692"/>
        <dbReference type="ChEBI" id="CHEBI:58307"/>
        <dbReference type="ChEBI" id="CHEBI:82815"/>
        <dbReference type="ChEBI" id="CHEBI:84994"/>
        <dbReference type="EC" id="1.3.99.41"/>
    </reaction>
    <physiologicalReaction direction="left-to-right" evidence="6">
        <dbReference type="Rhea" id="RHEA:52613"/>
    </physiologicalReaction>
</comment>
<dbReference type="InterPro" id="IPR052166">
    <property type="entry name" value="Diverse_Acyl-CoA_DH"/>
</dbReference>
<protein>
    <recommendedName>
        <fullName evidence="9">3-methylmercaptopropionyl-CoA dehydrogenase</fullName>
        <ecNumber evidence="8">1.3.99.41</ecNumber>
    </recommendedName>
</protein>
<dbReference type="EMBL" id="QJSQ01000017">
    <property type="protein sequence ID" value="PYE20429.1"/>
    <property type="molecule type" value="Genomic_DNA"/>
</dbReference>
<dbReference type="InterPro" id="IPR006091">
    <property type="entry name" value="Acyl-CoA_Oxase/DH_mid-dom"/>
</dbReference>
<dbReference type="Gene3D" id="1.10.540.10">
    <property type="entry name" value="Acyl-CoA dehydrogenase/oxidase, N-terminal domain"/>
    <property type="match status" value="1"/>
</dbReference>
<dbReference type="Pfam" id="PF02771">
    <property type="entry name" value="Acyl-CoA_dh_N"/>
    <property type="match status" value="1"/>
</dbReference>
<dbReference type="SUPFAM" id="SSF47203">
    <property type="entry name" value="Acyl-CoA dehydrogenase C-terminal domain-like"/>
    <property type="match status" value="1"/>
</dbReference>
<evidence type="ECO:0000256" key="2">
    <source>
        <dbReference type="ARBA" id="ARBA00009347"/>
    </source>
</evidence>
<dbReference type="Pfam" id="PF02770">
    <property type="entry name" value="Acyl-CoA_dh_M"/>
    <property type="match status" value="1"/>
</dbReference>
<name>A0A2V4TR07_9BURK</name>
<dbReference type="AlphaFoldDB" id="A0A2V4TR07"/>
<keyword evidence="4" id="KW-0274">FAD</keyword>
<evidence type="ECO:0000259" key="13">
    <source>
        <dbReference type="Pfam" id="PF12806"/>
    </source>
</evidence>
<evidence type="ECO:0000259" key="11">
    <source>
        <dbReference type="Pfam" id="PF02770"/>
    </source>
</evidence>
<comment type="function">
    <text evidence="7">Involved in the assimilation of dimethylsulphoniopropionate (DMSP), an important compound in the fixation of carbon in marine phytoplankton, by mediating the conversion of 3-(methylthio)propanoyl-CoA (MMPA-CoA) to 3-(methylthio)acryloyl-CoA (MTA-CoA).</text>
</comment>
<feature type="domain" description="Acyl-CoA dehydrogenase/oxidase N-terminal" evidence="12">
    <location>
        <begin position="39"/>
        <end position="159"/>
    </location>
</feature>
<sequence length="595" mass="64507">MSLDYQVPLRDMRFVIDEWIDAPGWWRSVPAWEDLDSATAQQVLEEAARFVMERIAPLNARGDLEGCRFERGEVAMPAGFREAYADFVAAGWPTLALDADAGGLGLPQLLEVAFQEMLAAANHAWLMSPGLTHGATACLMAHGSDALKRDWLPKIASGEWLTTMCLTEPQAGSDLALLRARAAPDAAHDAWRIDGSKIFITGGDHDLTGNIVHLVLARLPDAPPGTKGLSLFLVPKWFLGENGERVRNGVHCEGIEKKMGLKASPTCSMRFEQALGWLIGEPHRGLASMFVVMNAARLQVAMQGVGHAQLAAQRAHAYAHERAQMRAVSVPAHYEGEPGKAAPIAFHPAMRRILLDLRATVEGERAIGYWTGYWLDVAARDPDATEREAARQLASLLTPVAKAFFTANCFAAASSALQVFGGYGYIHEYGVEQTVRDSRVAMLYEGTNEIQAIDLLVRKVLGDGGEALRALLAHVTAEAAHCMASGDPALNGAGARLDALAADVQRITGEIGQGSADDRELPYRVADDYLALLGWLLLAFAWARTLRIASNAPAGDPFYAGKLTTARYFFAYPLAAFDHRLRLIEAGCRAPLPHV</sequence>
<dbReference type="EC" id="1.3.99.41" evidence="8"/>
<reference evidence="14 15" key="1">
    <citation type="submission" date="2018-06" db="EMBL/GenBank/DDBJ databases">
        <title>Genomic Encyclopedia of Type Strains, Phase IV (KMG-V): Genome sequencing to study the core and pangenomes of soil and plant-associated prokaryotes.</title>
        <authorList>
            <person name="Whitman W."/>
        </authorList>
    </citation>
    <scope>NUCLEOTIDE SEQUENCE [LARGE SCALE GENOMIC DNA]</scope>
    <source>
        <strain evidence="14 15">SRCL-318</strain>
    </source>
</reference>
<dbReference type="InterPro" id="IPR046373">
    <property type="entry name" value="Acyl-CoA_Oxase/DH_mid-dom_sf"/>
</dbReference>
<evidence type="ECO:0000256" key="4">
    <source>
        <dbReference type="ARBA" id="ARBA00022827"/>
    </source>
</evidence>
<dbReference type="FunFam" id="2.40.110.10:FF:000031">
    <property type="entry name" value="Acyl-CoA dehydrogenase, putative"/>
    <property type="match status" value="1"/>
</dbReference>
<dbReference type="GO" id="GO:0050660">
    <property type="term" value="F:flavin adenine dinucleotide binding"/>
    <property type="evidence" value="ECO:0007669"/>
    <property type="project" value="InterPro"/>
</dbReference>
<feature type="domain" description="Acyl-CoA oxidase/dehydrogenase middle" evidence="11">
    <location>
        <begin position="164"/>
        <end position="273"/>
    </location>
</feature>
<dbReference type="InterPro" id="IPR025878">
    <property type="entry name" value="Acyl-CoA_dh-like_C_dom"/>
</dbReference>
<feature type="domain" description="Acetyl-CoA dehydrogenase-like C-terminal" evidence="13">
    <location>
        <begin position="475"/>
        <end position="590"/>
    </location>
</feature>
<dbReference type="OrthoDB" id="9764895at2"/>
<dbReference type="Pfam" id="PF00441">
    <property type="entry name" value="Acyl-CoA_dh_1"/>
    <property type="match status" value="1"/>
</dbReference>
<evidence type="ECO:0000313" key="15">
    <source>
        <dbReference type="Proteomes" id="UP000247772"/>
    </source>
</evidence>
<dbReference type="PANTHER" id="PTHR42803">
    <property type="entry name" value="ACYL-COA DEHYDROGENASE"/>
    <property type="match status" value="1"/>
</dbReference>
<dbReference type="InterPro" id="IPR013786">
    <property type="entry name" value="AcylCoA_DH/ox_N"/>
</dbReference>
<evidence type="ECO:0000256" key="9">
    <source>
        <dbReference type="ARBA" id="ARBA00069043"/>
    </source>
</evidence>
<dbReference type="Proteomes" id="UP000247772">
    <property type="component" value="Unassembled WGS sequence"/>
</dbReference>
<dbReference type="GO" id="GO:0016627">
    <property type="term" value="F:oxidoreductase activity, acting on the CH-CH group of donors"/>
    <property type="evidence" value="ECO:0007669"/>
    <property type="project" value="InterPro"/>
</dbReference>
<evidence type="ECO:0000256" key="8">
    <source>
        <dbReference type="ARBA" id="ARBA00066694"/>
    </source>
</evidence>
<dbReference type="InterPro" id="IPR036250">
    <property type="entry name" value="AcylCo_DH-like_C"/>
</dbReference>
<dbReference type="SUPFAM" id="SSF56645">
    <property type="entry name" value="Acyl-CoA dehydrogenase NM domain-like"/>
    <property type="match status" value="1"/>
</dbReference>
<organism evidence="14 15">
    <name type="scientific">Paraburkholderia silvatlantica</name>
    <dbReference type="NCBI Taxonomy" id="321895"/>
    <lineage>
        <taxon>Bacteria</taxon>
        <taxon>Pseudomonadati</taxon>
        <taxon>Pseudomonadota</taxon>
        <taxon>Betaproteobacteria</taxon>
        <taxon>Burkholderiales</taxon>
        <taxon>Burkholderiaceae</taxon>
        <taxon>Paraburkholderia</taxon>
    </lineage>
</organism>
<evidence type="ECO:0000259" key="10">
    <source>
        <dbReference type="Pfam" id="PF00441"/>
    </source>
</evidence>
<evidence type="ECO:0000256" key="5">
    <source>
        <dbReference type="ARBA" id="ARBA00023002"/>
    </source>
</evidence>